<keyword evidence="2" id="KW-1185">Reference proteome</keyword>
<sequence length="70" mass="7560">MRAKIIHHLIFGQIEYVNGWRKHVEVVTSLTPARILCMSIESIGNLLPPTPSIAAAGACLSSVVGYSFHG</sequence>
<accession>A0ABS2T3N6</accession>
<dbReference type="EMBL" id="JAFBCV010000030">
    <property type="protein sequence ID" value="MBM7841329.1"/>
    <property type="molecule type" value="Genomic_DNA"/>
</dbReference>
<evidence type="ECO:0000313" key="1">
    <source>
        <dbReference type="EMBL" id="MBM7841329.1"/>
    </source>
</evidence>
<reference evidence="1" key="1">
    <citation type="submission" date="2021-01" db="EMBL/GenBank/DDBJ databases">
        <title>Genomic Encyclopedia of Type Strains, Phase IV (KMG-IV): sequencing the most valuable type-strain genomes for metagenomic binning, comparative biology and taxonomic classification.</title>
        <authorList>
            <person name="Goeker M."/>
        </authorList>
    </citation>
    <scope>NUCLEOTIDE SEQUENCE</scope>
    <source>
        <strain evidence="1">DSM 21943</strain>
    </source>
</reference>
<comment type="caution">
    <text evidence="1">The sequence shown here is derived from an EMBL/GenBank/DDBJ whole genome shotgun (WGS) entry which is preliminary data.</text>
</comment>
<proteinExistence type="predicted"/>
<gene>
    <name evidence="1" type="ORF">JOC54_004633</name>
</gene>
<dbReference type="Proteomes" id="UP001179280">
    <property type="component" value="Unassembled WGS sequence"/>
</dbReference>
<protein>
    <submittedName>
        <fullName evidence="1">Uncharacterized protein</fullName>
    </submittedName>
</protein>
<name>A0ABS2T3N6_9BACI</name>
<evidence type="ECO:0000313" key="2">
    <source>
        <dbReference type="Proteomes" id="UP001179280"/>
    </source>
</evidence>
<organism evidence="1 2">
    <name type="scientific">Shouchella xiaoxiensis</name>
    <dbReference type="NCBI Taxonomy" id="766895"/>
    <lineage>
        <taxon>Bacteria</taxon>
        <taxon>Bacillati</taxon>
        <taxon>Bacillota</taxon>
        <taxon>Bacilli</taxon>
        <taxon>Bacillales</taxon>
        <taxon>Bacillaceae</taxon>
        <taxon>Shouchella</taxon>
    </lineage>
</organism>